<dbReference type="EMBL" id="JACEHE010000020">
    <property type="protein sequence ID" value="MBA2949609.1"/>
    <property type="molecule type" value="Genomic_DNA"/>
</dbReference>
<protein>
    <submittedName>
        <fullName evidence="2">Uncharacterized protein</fullName>
    </submittedName>
</protein>
<accession>A0A7W0IBY3</accession>
<evidence type="ECO:0000313" key="3">
    <source>
        <dbReference type="Proteomes" id="UP000545761"/>
    </source>
</evidence>
<dbReference type="AlphaFoldDB" id="A0A7W0IBY3"/>
<gene>
    <name evidence="2" type="ORF">H1D24_28260</name>
</gene>
<feature type="region of interest" description="Disordered" evidence="1">
    <location>
        <begin position="1"/>
        <end position="22"/>
    </location>
</feature>
<organism evidence="2 3">
    <name type="scientific">Streptomyces himalayensis subsp. himalayensis</name>
    <dbReference type="NCBI Taxonomy" id="2756131"/>
    <lineage>
        <taxon>Bacteria</taxon>
        <taxon>Bacillati</taxon>
        <taxon>Actinomycetota</taxon>
        <taxon>Actinomycetes</taxon>
        <taxon>Kitasatosporales</taxon>
        <taxon>Streptomycetaceae</taxon>
        <taxon>Streptomyces</taxon>
        <taxon>Streptomyces himalayensis</taxon>
    </lineage>
</organism>
<comment type="caution">
    <text evidence="2">The sequence shown here is derived from an EMBL/GenBank/DDBJ whole genome shotgun (WGS) entry which is preliminary data.</text>
</comment>
<reference evidence="2 3" key="1">
    <citation type="submission" date="2020-07" db="EMBL/GenBank/DDBJ databases">
        <title>Streptomyces isolated from Indian soil.</title>
        <authorList>
            <person name="Mandal S."/>
            <person name="Maiti P.K."/>
        </authorList>
    </citation>
    <scope>NUCLEOTIDE SEQUENCE [LARGE SCALE GENOMIC DNA]</scope>
    <source>
        <strain evidence="2 3">PSKA28</strain>
    </source>
</reference>
<name>A0A7W0IBY3_9ACTN</name>
<proteinExistence type="predicted"/>
<dbReference type="RefSeq" id="WP_181660540.1">
    <property type="nucleotide sequence ID" value="NZ_JACEHE010000020.1"/>
</dbReference>
<evidence type="ECO:0000256" key="1">
    <source>
        <dbReference type="SAM" id="MobiDB-lite"/>
    </source>
</evidence>
<sequence length="88" mass="9415">MSWADQSGRSLSSSGKVKLQTKVTQGSGRWDAALAMVFKLSESAQARWCTVNGAHLVALELAPEPACNADHWSSARKRVARSRGASSL</sequence>
<dbReference type="Proteomes" id="UP000545761">
    <property type="component" value="Unassembled WGS sequence"/>
</dbReference>
<evidence type="ECO:0000313" key="2">
    <source>
        <dbReference type="EMBL" id="MBA2949609.1"/>
    </source>
</evidence>